<organism evidence="10">
    <name type="scientific">marine metagenome</name>
    <dbReference type="NCBI Taxonomy" id="408172"/>
    <lineage>
        <taxon>unclassified sequences</taxon>
        <taxon>metagenomes</taxon>
        <taxon>ecological metagenomes</taxon>
    </lineage>
</organism>
<evidence type="ECO:0000313" key="10">
    <source>
        <dbReference type="EMBL" id="SVC41918.1"/>
    </source>
</evidence>
<dbReference type="InterPro" id="IPR038379">
    <property type="entry name" value="SecE_sf"/>
</dbReference>
<keyword evidence="3" id="KW-1003">Cell membrane</keyword>
<keyword evidence="8 9" id="KW-0472">Membrane</keyword>
<evidence type="ECO:0000256" key="4">
    <source>
        <dbReference type="ARBA" id="ARBA00022692"/>
    </source>
</evidence>
<gene>
    <name evidence="10" type="ORF">METZ01_LOCUS294772</name>
</gene>
<proteinExistence type="inferred from homology"/>
<dbReference type="AlphaFoldDB" id="A0A382LZM6"/>
<keyword evidence="5" id="KW-0653">Protein transport</keyword>
<dbReference type="GO" id="GO:0043952">
    <property type="term" value="P:protein transport by the Sec complex"/>
    <property type="evidence" value="ECO:0007669"/>
    <property type="project" value="TreeGrafter"/>
</dbReference>
<feature type="transmembrane region" description="Helical" evidence="9">
    <location>
        <begin position="95"/>
        <end position="116"/>
    </location>
</feature>
<dbReference type="InterPro" id="IPR005807">
    <property type="entry name" value="SecE_bac"/>
</dbReference>
<evidence type="ECO:0000256" key="6">
    <source>
        <dbReference type="ARBA" id="ARBA00022989"/>
    </source>
</evidence>
<keyword evidence="4 9" id="KW-0812">Transmembrane</keyword>
<feature type="transmembrane region" description="Helical" evidence="9">
    <location>
        <begin position="12"/>
        <end position="34"/>
    </location>
</feature>
<dbReference type="NCBIfam" id="TIGR00964">
    <property type="entry name" value="secE_bact"/>
    <property type="match status" value="1"/>
</dbReference>
<evidence type="ECO:0000256" key="8">
    <source>
        <dbReference type="ARBA" id="ARBA00023136"/>
    </source>
</evidence>
<dbReference type="PANTHER" id="PTHR33910">
    <property type="entry name" value="PROTEIN TRANSLOCASE SUBUNIT SECE"/>
    <property type="match status" value="1"/>
</dbReference>
<evidence type="ECO:0000256" key="1">
    <source>
        <dbReference type="ARBA" id="ARBA00004370"/>
    </source>
</evidence>
<dbReference type="GO" id="GO:0006605">
    <property type="term" value="P:protein targeting"/>
    <property type="evidence" value="ECO:0007669"/>
    <property type="project" value="InterPro"/>
</dbReference>
<dbReference type="GO" id="GO:0005886">
    <property type="term" value="C:plasma membrane"/>
    <property type="evidence" value="ECO:0007669"/>
    <property type="project" value="TreeGrafter"/>
</dbReference>
<dbReference type="EMBL" id="UINC01090192">
    <property type="protein sequence ID" value="SVC41918.1"/>
    <property type="molecule type" value="Genomic_DNA"/>
</dbReference>
<evidence type="ECO:0008006" key="11">
    <source>
        <dbReference type="Google" id="ProtNLM"/>
    </source>
</evidence>
<keyword evidence="2" id="KW-0813">Transport</keyword>
<comment type="subcellular location">
    <subcellularLocation>
        <location evidence="1">Membrane</location>
    </subcellularLocation>
</comment>
<dbReference type="InterPro" id="IPR001901">
    <property type="entry name" value="Translocase_SecE/Sec61-g"/>
</dbReference>
<evidence type="ECO:0000256" key="9">
    <source>
        <dbReference type="SAM" id="Phobius"/>
    </source>
</evidence>
<dbReference type="PRINTS" id="PR01650">
    <property type="entry name" value="SECETRNLCASE"/>
</dbReference>
<dbReference type="GO" id="GO:0008320">
    <property type="term" value="F:protein transmembrane transporter activity"/>
    <property type="evidence" value="ECO:0007669"/>
    <property type="project" value="InterPro"/>
</dbReference>
<dbReference type="PANTHER" id="PTHR33910:SF1">
    <property type="entry name" value="PROTEIN TRANSLOCASE SUBUNIT SECE"/>
    <property type="match status" value="1"/>
</dbReference>
<evidence type="ECO:0000256" key="3">
    <source>
        <dbReference type="ARBA" id="ARBA00022475"/>
    </source>
</evidence>
<reference evidence="10" key="1">
    <citation type="submission" date="2018-05" db="EMBL/GenBank/DDBJ databases">
        <authorList>
            <person name="Lanie J.A."/>
            <person name="Ng W.-L."/>
            <person name="Kazmierczak K.M."/>
            <person name="Andrzejewski T.M."/>
            <person name="Davidsen T.M."/>
            <person name="Wayne K.J."/>
            <person name="Tettelin H."/>
            <person name="Glass J.I."/>
            <person name="Rusch D."/>
            <person name="Podicherti R."/>
            <person name="Tsui H.-C.T."/>
            <person name="Winkler M.E."/>
        </authorList>
    </citation>
    <scope>NUCLEOTIDE SEQUENCE</scope>
</reference>
<evidence type="ECO:0000256" key="5">
    <source>
        <dbReference type="ARBA" id="ARBA00022927"/>
    </source>
</evidence>
<protein>
    <recommendedName>
        <fullName evidence="11">Preprotein translocase subunit SecE</fullName>
    </recommendedName>
</protein>
<dbReference type="PROSITE" id="PS01067">
    <property type="entry name" value="SECE_SEC61G"/>
    <property type="match status" value="1"/>
</dbReference>
<feature type="non-terminal residue" evidence="10">
    <location>
        <position position="1"/>
    </location>
</feature>
<evidence type="ECO:0000256" key="7">
    <source>
        <dbReference type="ARBA" id="ARBA00023010"/>
    </source>
</evidence>
<sequence length="126" mass="14412">VTKQIENLNKRSFQLNTVLSVLILVLSVAVFYLNPLGLTTLFKVLIMLFGLVVAAVIFIKSSQGDRFLHFVKETRIELRKVVWPTREETIKTTGFVLIAVIIVAIFLWIVDAFFTWGVQLISRLNF</sequence>
<name>A0A382LZM6_9ZZZZ</name>
<feature type="transmembrane region" description="Helical" evidence="9">
    <location>
        <begin position="40"/>
        <end position="59"/>
    </location>
</feature>
<dbReference type="HAMAP" id="MF_00422">
    <property type="entry name" value="SecE"/>
    <property type="match status" value="1"/>
</dbReference>
<keyword evidence="7" id="KW-0811">Translocation</keyword>
<dbReference type="GO" id="GO:0006886">
    <property type="term" value="P:intracellular protein transport"/>
    <property type="evidence" value="ECO:0007669"/>
    <property type="project" value="InterPro"/>
</dbReference>
<evidence type="ECO:0000256" key="2">
    <source>
        <dbReference type="ARBA" id="ARBA00022448"/>
    </source>
</evidence>
<dbReference type="GO" id="GO:0009306">
    <property type="term" value="P:protein secretion"/>
    <property type="evidence" value="ECO:0007669"/>
    <property type="project" value="InterPro"/>
</dbReference>
<accession>A0A382LZM6</accession>
<dbReference type="Gene3D" id="1.20.5.1030">
    <property type="entry name" value="Preprotein translocase secy subunit"/>
    <property type="match status" value="1"/>
</dbReference>
<dbReference type="Pfam" id="PF00584">
    <property type="entry name" value="SecE"/>
    <property type="match status" value="1"/>
</dbReference>
<keyword evidence="6 9" id="KW-1133">Transmembrane helix</keyword>